<dbReference type="InterPro" id="IPR050747">
    <property type="entry name" value="Mitochondrial_chaperone_BCS1"/>
</dbReference>
<keyword evidence="3" id="KW-0067">ATP-binding</keyword>
<keyword evidence="5" id="KW-1185">Reference proteome</keyword>
<accession>A0ABM1RM79</accession>
<proteinExistence type="predicted"/>
<evidence type="ECO:0000256" key="3">
    <source>
        <dbReference type="ARBA" id="ARBA00022840"/>
    </source>
</evidence>
<dbReference type="PANTHER" id="PTHR23070">
    <property type="entry name" value="BCS1 AAA-TYPE ATPASE"/>
    <property type="match status" value="1"/>
</dbReference>
<gene>
    <name evidence="6" type="primary">LOC104783671</name>
</gene>
<sequence>MASFMFFWSMYNQFVPYQIRAYLEKWFYRVIGLVSNSVHLRFTEYTEDKCLTKSQAYDTIRNYLSSKSTAHAQRLKANESNNSKSLTALVLSLDDHEAVEDVFRGVKVVWSLSVCKSDNQFDSTEKRYLTLSFHNRHRDMITTTYLDHVVRVGKEIGLNNRERKLYTNSSSEDYSSWREGKWSNVPFDHPATFETLAMDLEKKDGIKKVWRKRRRKQ</sequence>
<evidence type="ECO:0000256" key="1">
    <source>
        <dbReference type="ARBA" id="ARBA00022741"/>
    </source>
</evidence>
<evidence type="ECO:0000256" key="2">
    <source>
        <dbReference type="ARBA" id="ARBA00022801"/>
    </source>
</evidence>
<evidence type="ECO:0000313" key="6">
    <source>
        <dbReference type="RefSeq" id="XP_019100117.1"/>
    </source>
</evidence>
<dbReference type="GeneID" id="104783671"/>
<protein>
    <submittedName>
        <fullName evidence="6">AAA-ATPase At3g28540-like</fullName>
    </submittedName>
</protein>
<name>A0ABM1RM79_CAMSA</name>
<keyword evidence="2" id="KW-0378">Hydrolase</keyword>
<dbReference type="InterPro" id="IPR025753">
    <property type="entry name" value="AAA_N_dom"/>
</dbReference>
<dbReference type="RefSeq" id="XP_019100117.1">
    <property type="nucleotide sequence ID" value="XM_019244572.1"/>
</dbReference>
<reference evidence="5" key="1">
    <citation type="journal article" date="2014" name="Nat. Commun.">
        <title>The emerging biofuel crop Camelina sativa retains a highly undifferentiated hexaploid genome structure.</title>
        <authorList>
            <person name="Kagale S."/>
            <person name="Koh C."/>
            <person name="Nixon J."/>
            <person name="Bollina V."/>
            <person name="Clarke W.E."/>
            <person name="Tuteja R."/>
            <person name="Spillane C."/>
            <person name="Robinson S.J."/>
            <person name="Links M.G."/>
            <person name="Clarke C."/>
            <person name="Higgins E.E."/>
            <person name="Huebert T."/>
            <person name="Sharpe A.G."/>
            <person name="Parkin I.A."/>
        </authorList>
    </citation>
    <scope>NUCLEOTIDE SEQUENCE [LARGE SCALE GENOMIC DNA]</scope>
    <source>
        <strain evidence="5">cv. DH55</strain>
    </source>
</reference>
<dbReference type="Proteomes" id="UP000694864">
    <property type="component" value="Chromosome 4"/>
</dbReference>
<evidence type="ECO:0000259" key="4">
    <source>
        <dbReference type="Pfam" id="PF14363"/>
    </source>
</evidence>
<organism evidence="5 6">
    <name type="scientific">Camelina sativa</name>
    <name type="common">False flax</name>
    <name type="synonym">Myagrum sativum</name>
    <dbReference type="NCBI Taxonomy" id="90675"/>
    <lineage>
        <taxon>Eukaryota</taxon>
        <taxon>Viridiplantae</taxon>
        <taxon>Streptophyta</taxon>
        <taxon>Embryophyta</taxon>
        <taxon>Tracheophyta</taxon>
        <taxon>Spermatophyta</taxon>
        <taxon>Magnoliopsida</taxon>
        <taxon>eudicotyledons</taxon>
        <taxon>Gunneridae</taxon>
        <taxon>Pentapetalae</taxon>
        <taxon>rosids</taxon>
        <taxon>malvids</taxon>
        <taxon>Brassicales</taxon>
        <taxon>Brassicaceae</taxon>
        <taxon>Camelineae</taxon>
        <taxon>Camelina</taxon>
    </lineage>
</organism>
<feature type="domain" description="AAA-type ATPase N-terminal" evidence="4">
    <location>
        <begin position="15"/>
        <end position="113"/>
    </location>
</feature>
<keyword evidence="1" id="KW-0547">Nucleotide-binding</keyword>
<evidence type="ECO:0000313" key="5">
    <source>
        <dbReference type="Proteomes" id="UP000694864"/>
    </source>
</evidence>
<reference evidence="6" key="2">
    <citation type="submission" date="2025-08" db="UniProtKB">
        <authorList>
            <consortium name="RefSeq"/>
        </authorList>
    </citation>
    <scope>IDENTIFICATION</scope>
    <source>
        <tissue evidence="6">Leaf</tissue>
    </source>
</reference>
<dbReference type="Pfam" id="PF14363">
    <property type="entry name" value="AAA_assoc"/>
    <property type="match status" value="1"/>
</dbReference>